<name>A0A1H7F0L0_9NOCA</name>
<dbReference type="GO" id="GO:0000155">
    <property type="term" value="F:phosphorelay sensor kinase activity"/>
    <property type="evidence" value="ECO:0007669"/>
    <property type="project" value="InterPro"/>
</dbReference>
<keyword evidence="11 26" id="KW-0418">Kinase</keyword>
<reference evidence="27" key="1">
    <citation type="submission" date="2016-10" db="EMBL/GenBank/DDBJ databases">
        <authorList>
            <person name="Varghese N."/>
            <person name="Submissions S."/>
        </authorList>
    </citation>
    <scope>NUCLEOTIDE SEQUENCE [LARGE SCALE GENOMIC DNA]</scope>
    <source>
        <strain evidence="27">DSM 44675</strain>
    </source>
</reference>
<keyword evidence="7" id="KW-0597">Phosphoprotein</keyword>
<evidence type="ECO:0000259" key="25">
    <source>
        <dbReference type="PROSITE" id="PS50885"/>
    </source>
</evidence>
<dbReference type="Proteomes" id="UP000198677">
    <property type="component" value="Unassembled WGS sequence"/>
</dbReference>
<dbReference type="InterPro" id="IPR003660">
    <property type="entry name" value="HAMP_dom"/>
</dbReference>
<comment type="subcellular location">
    <subcellularLocation>
        <location evidence="4">Cell membrane</location>
        <topology evidence="4">Multi-pass membrane protein</topology>
    </subcellularLocation>
</comment>
<organism evidence="26 27">
    <name type="scientific">Rhodococcus maanshanensis</name>
    <dbReference type="NCBI Taxonomy" id="183556"/>
    <lineage>
        <taxon>Bacteria</taxon>
        <taxon>Bacillati</taxon>
        <taxon>Actinomycetota</taxon>
        <taxon>Actinomycetes</taxon>
        <taxon>Mycobacteriales</taxon>
        <taxon>Nocardiaceae</taxon>
        <taxon>Rhodococcus</taxon>
    </lineage>
</organism>
<keyword evidence="13" id="KW-0067">ATP-binding</keyword>
<dbReference type="InterPro" id="IPR050980">
    <property type="entry name" value="2C_sensor_his_kinase"/>
</dbReference>
<keyword evidence="16 23" id="KW-1133">Transmembrane helix</keyword>
<sequence>MNWPRPLDPLRSFKAKTGLLVVASLFLASLTFWITAQWQFRFALLAALLAALSVTQVLAHGMTSPLREMTAAARAMATGDYSRRVRSTSRDEIGQLATAFNQMAEDLEADDRYRRELIGNVSHELRTPIAALQAVLENVVDGVETPDHQTMRSALAQTERLGSLVADLLDLSRLEGGAVPLRRTTFEIEPFLDEVIRQASGPGSPLPAEVEVTPVGLRAVADTARLHQVIANLLDNAAQHGSPDAPVRVRVRVDQDSGQLILDVHDDGPGIPVADRSRVFERFTRGGAQDGGTGLGLAIARWAVELHDGRIEVLDTGPGCCIRVSIPQT</sequence>
<comment type="cofactor">
    <cofactor evidence="2">
        <name>Mn(2+)</name>
        <dbReference type="ChEBI" id="CHEBI:29035"/>
    </cofactor>
</comment>
<evidence type="ECO:0000256" key="22">
    <source>
        <dbReference type="ARBA" id="ARBA00041776"/>
    </source>
</evidence>
<evidence type="ECO:0000256" key="9">
    <source>
        <dbReference type="ARBA" id="ARBA00022692"/>
    </source>
</evidence>
<dbReference type="Pfam" id="PF02518">
    <property type="entry name" value="HATPase_c"/>
    <property type="match status" value="1"/>
</dbReference>
<evidence type="ECO:0000256" key="14">
    <source>
        <dbReference type="ARBA" id="ARBA00022842"/>
    </source>
</evidence>
<keyword evidence="23" id="KW-0472">Membrane</keyword>
<evidence type="ECO:0000256" key="8">
    <source>
        <dbReference type="ARBA" id="ARBA00022679"/>
    </source>
</evidence>
<feature type="domain" description="Histidine kinase" evidence="24">
    <location>
        <begin position="120"/>
        <end position="329"/>
    </location>
</feature>
<evidence type="ECO:0000256" key="17">
    <source>
        <dbReference type="ARBA" id="ARBA00023012"/>
    </source>
</evidence>
<dbReference type="SUPFAM" id="SSF55874">
    <property type="entry name" value="ATPase domain of HSP90 chaperone/DNA topoisomerase II/histidine kinase"/>
    <property type="match status" value="1"/>
</dbReference>
<dbReference type="SMART" id="SM00304">
    <property type="entry name" value="HAMP"/>
    <property type="match status" value="1"/>
</dbReference>
<keyword evidence="17" id="KW-0902">Two-component regulatory system</keyword>
<dbReference type="SMART" id="SM00387">
    <property type="entry name" value="HATPase_c"/>
    <property type="match status" value="1"/>
</dbReference>
<keyword evidence="27" id="KW-1185">Reference proteome</keyword>
<dbReference type="CDD" id="cd00082">
    <property type="entry name" value="HisKA"/>
    <property type="match status" value="1"/>
</dbReference>
<proteinExistence type="predicted"/>
<evidence type="ECO:0000256" key="7">
    <source>
        <dbReference type="ARBA" id="ARBA00022553"/>
    </source>
</evidence>
<feature type="transmembrane region" description="Helical" evidence="23">
    <location>
        <begin position="42"/>
        <end position="59"/>
    </location>
</feature>
<keyword evidence="12" id="KW-0378">Hydrolase</keyword>
<comment type="catalytic activity">
    <reaction evidence="1">
        <text>ATP + protein L-histidine = ADP + protein N-phospho-L-histidine.</text>
        <dbReference type="EC" id="2.7.13.3"/>
    </reaction>
</comment>
<dbReference type="RefSeq" id="WP_072754289.1">
    <property type="nucleotide sequence ID" value="NZ_FOAW01000001.1"/>
</dbReference>
<gene>
    <name evidence="26" type="ORF">SAMN05444583_10116</name>
</gene>
<evidence type="ECO:0000256" key="5">
    <source>
        <dbReference type="ARBA" id="ARBA00012438"/>
    </source>
</evidence>
<dbReference type="PANTHER" id="PTHR44936">
    <property type="entry name" value="SENSOR PROTEIN CREC"/>
    <property type="match status" value="1"/>
</dbReference>
<evidence type="ECO:0000256" key="20">
    <source>
        <dbReference type="ARBA" id="ARBA00023211"/>
    </source>
</evidence>
<dbReference type="FunFam" id="1.10.287.130:FF:000001">
    <property type="entry name" value="Two-component sensor histidine kinase"/>
    <property type="match status" value="1"/>
</dbReference>
<dbReference type="Gene3D" id="3.30.565.10">
    <property type="entry name" value="Histidine kinase-like ATPase, C-terminal domain"/>
    <property type="match status" value="1"/>
</dbReference>
<evidence type="ECO:0000256" key="18">
    <source>
        <dbReference type="ARBA" id="ARBA00023016"/>
    </source>
</evidence>
<dbReference type="Pfam" id="PF00512">
    <property type="entry name" value="HisKA"/>
    <property type="match status" value="1"/>
</dbReference>
<evidence type="ECO:0000256" key="12">
    <source>
        <dbReference type="ARBA" id="ARBA00022801"/>
    </source>
</evidence>
<evidence type="ECO:0000256" key="23">
    <source>
        <dbReference type="SAM" id="Phobius"/>
    </source>
</evidence>
<comment type="cofactor">
    <cofactor evidence="3">
        <name>Mg(2+)</name>
        <dbReference type="ChEBI" id="CHEBI:18420"/>
    </cofactor>
</comment>
<feature type="transmembrane region" description="Helical" evidence="23">
    <location>
        <begin position="18"/>
        <end position="36"/>
    </location>
</feature>
<evidence type="ECO:0000313" key="26">
    <source>
        <dbReference type="EMBL" id="SEK19686.1"/>
    </source>
</evidence>
<keyword evidence="20" id="KW-0464">Manganese</keyword>
<dbReference type="SUPFAM" id="SSF158472">
    <property type="entry name" value="HAMP domain-like"/>
    <property type="match status" value="1"/>
</dbReference>
<evidence type="ECO:0000256" key="4">
    <source>
        <dbReference type="ARBA" id="ARBA00004651"/>
    </source>
</evidence>
<dbReference type="AlphaFoldDB" id="A0A1H7F0L0"/>
<evidence type="ECO:0000256" key="3">
    <source>
        <dbReference type="ARBA" id="ARBA00001946"/>
    </source>
</evidence>
<dbReference type="GO" id="GO:0004721">
    <property type="term" value="F:phosphoprotein phosphatase activity"/>
    <property type="evidence" value="ECO:0007669"/>
    <property type="project" value="UniProtKB-KW"/>
</dbReference>
<dbReference type="SMART" id="SM00388">
    <property type="entry name" value="HisKA"/>
    <property type="match status" value="1"/>
</dbReference>
<dbReference type="SUPFAM" id="SSF47384">
    <property type="entry name" value="Homodimeric domain of signal transducing histidine kinase"/>
    <property type="match status" value="1"/>
</dbReference>
<dbReference type="EMBL" id="FOAW01000001">
    <property type="protein sequence ID" value="SEK19686.1"/>
    <property type="molecule type" value="Genomic_DNA"/>
</dbReference>
<evidence type="ECO:0000256" key="10">
    <source>
        <dbReference type="ARBA" id="ARBA00022741"/>
    </source>
</evidence>
<dbReference type="InterPro" id="IPR036097">
    <property type="entry name" value="HisK_dim/P_sf"/>
</dbReference>
<dbReference type="InterPro" id="IPR005467">
    <property type="entry name" value="His_kinase_dom"/>
</dbReference>
<protein>
    <recommendedName>
        <fullName evidence="21">Signal transduction histidine-protein kinase/phosphatase MprB</fullName>
        <ecNumber evidence="5">2.7.13.3</ecNumber>
    </recommendedName>
    <alternativeName>
        <fullName evidence="22">Mycobacterial persistence regulator B</fullName>
    </alternativeName>
</protein>
<evidence type="ECO:0000256" key="11">
    <source>
        <dbReference type="ARBA" id="ARBA00022777"/>
    </source>
</evidence>
<evidence type="ECO:0000256" key="6">
    <source>
        <dbReference type="ARBA" id="ARBA00022475"/>
    </source>
</evidence>
<evidence type="ECO:0000256" key="19">
    <source>
        <dbReference type="ARBA" id="ARBA00023026"/>
    </source>
</evidence>
<accession>A0A1H7F0L0</accession>
<dbReference type="PROSITE" id="PS50885">
    <property type="entry name" value="HAMP"/>
    <property type="match status" value="1"/>
</dbReference>
<dbReference type="InterPro" id="IPR036890">
    <property type="entry name" value="HATPase_C_sf"/>
</dbReference>
<keyword evidence="15" id="KW-0904">Protein phosphatase</keyword>
<keyword evidence="18" id="KW-0346">Stress response</keyword>
<evidence type="ECO:0000256" key="2">
    <source>
        <dbReference type="ARBA" id="ARBA00001936"/>
    </source>
</evidence>
<dbReference type="InterPro" id="IPR003661">
    <property type="entry name" value="HisK_dim/P_dom"/>
</dbReference>
<dbReference type="CDD" id="cd06225">
    <property type="entry name" value="HAMP"/>
    <property type="match status" value="1"/>
</dbReference>
<evidence type="ECO:0000256" key="16">
    <source>
        <dbReference type="ARBA" id="ARBA00022989"/>
    </source>
</evidence>
<dbReference type="CDD" id="cd00075">
    <property type="entry name" value="HATPase"/>
    <property type="match status" value="1"/>
</dbReference>
<keyword evidence="19" id="KW-0843">Virulence</keyword>
<dbReference type="Gene3D" id="6.10.340.10">
    <property type="match status" value="1"/>
</dbReference>
<keyword evidence="6" id="KW-1003">Cell membrane</keyword>
<evidence type="ECO:0000256" key="15">
    <source>
        <dbReference type="ARBA" id="ARBA00022912"/>
    </source>
</evidence>
<dbReference type="PRINTS" id="PR00344">
    <property type="entry name" value="BCTRLSENSOR"/>
</dbReference>
<evidence type="ECO:0000259" key="24">
    <source>
        <dbReference type="PROSITE" id="PS50109"/>
    </source>
</evidence>
<evidence type="ECO:0000313" key="27">
    <source>
        <dbReference type="Proteomes" id="UP000198677"/>
    </source>
</evidence>
<feature type="domain" description="HAMP" evidence="25">
    <location>
        <begin position="60"/>
        <end position="112"/>
    </location>
</feature>
<dbReference type="EC" id="2.7.13.3" evidence="5"/>
<dbReference type="GO" id="GO:0005524">
    <property type="term" value="F:ATP binding"/>
    <property type="evidence" value="ECO:0007669"/>
    <property type="project" value="UniProtKB-KW"/>
</dbReference>
<dbReference type="Pfam" id="PF00672">
    <property type="entry name" value="HAMP"/>
    <property type="match status" value="1"/>
</dbReference>
<evidence type="ECO:0000256" key="1">
    <source>
        <dbReference type="ARBA" id="ARBA00000085"/>
    </source>
</evidence>
<keyword evidence="14" id="KW-0460">Magnesium</keyword>
<keyword evidence="10" id="KW-0547">Nucleotide-binding</keyword>
<dbReference type="InterPro" id="IPR004358">
    <property type="entry name" value="Sig_transdc_His_kin-like_C"/>
</dbReference>
<dbReference type="GO" id="GO:0005886">
    <property type="term" value="C:plasma membrane"/>
    <property type="evidence" value="ECO:0007669"/>
    <property type="project" value="UniProtKB-SubCell"/>
</dbReference>
<dbReference type="OrthoDB" id="9757990at2"/>
<dbReference type="Gene3D" id="1.10.287.130">
    <property type="match status" value="1"/>
</dbReference>
<evidence type="ECO:0000256" key="13">
    <source>
        <dbReference type="ARBA" id="ARBA00022840"/>
    </source>
</evidence>
<evidence type="ECO:0000256" key="21">
    <source>
        <dbReference type="ARBA" id="ARBA00040454"/>
    </source>
</evidence>
<keyword evidence="9 23" id="KW-0812">Transmembrane</keyword>
<dbReference type="PANTHER" id="PTHR44936:SF9">
    <property type="entry name" value="SENSOR PROTEIN CREC"/>
    <property type="match status" value="1"/>
</dbReference>
<keyword evidence="8" id="KW-0808">Transferase</keyword>
<dbReference type="InterPro" id="IPR003594">
    <property type="entry name" value="HATPase_dom"/>
</dbReference>
<dbReference type="PROSITE" id="PS50109">
    <property type="entry name" value="HIS_KIN"/>
    <property type="match status" value="1"/>
</dbReference>